<evidence type="ECO:0000256" key="1">
    <source>
        <dbReference type="ARBA" id="ARBA00003088"/>
    </source>
</evidence>
<proteinExistence type="inferred from homology"/>
<evidence type="ECO:0000256" key="6">
    <source>
        <dbReference type="ARBA" id="ARBA00031720"/>
    </source>
</evidence>
<dbReference type="PANTHER" id="PTHR38007">
    <property type="entry name" value="CRISPR SYSTEM CMS PROTEIN CSM5"/>
    <property type="match status" value="1"/>
</dbReference>
<dbReference type="PANTHER" id="PTHR38007:SF1">
    <property type="entry name" value="CRISPR SYSTEM CMS PROTEIN CSM5"/>
    <property type="match status" value="1"/>
</dbReference>
<evidence type="ECO:0000313" key="8">
    <source>
        <dbReference type="EMBL" id="TGY06049.1"/>
    </source>
</evidence>
<comment type="caution">
    <text evidence="8">The sequence shown here is derived from an EMBL/GenBank/DDBJ whole genome shotgun (WGS) entry which is preliminary data.</text>
</comment>
<dbReference type="EMBL" id="SRZA01000016">
    <property type="protein sequence ID" value="TGY06049.1"/>
    <property type="molecule type" value="Genomic_DNA"/>
</dbReference>
<evidence type="ECO:0000259" key="7">
    <source>
        <dbReference type="Pfam" id="PF03787"/>
    </source>
</evidence>
<evidence type="ECO:0000256" key="3">
    <source>
        <dbReference type="ARBA" id="ARBA00016113"/>
    </source>
</evidence>
<evidence type="ECO:0000256" key="4">
    <source>
        <dbReference type="ARBA" id="ARBA00022884"/>
    </source>
</evidence>
<evidence type="ECO:0000313" key="9">
    <source>
        <dbReference type="Proteomes" id="UP000305751"/>
    </source>
</evidence>
<evidence type="ECO:0000256" key="5">
    <source>
        <dbReference type="ARBA" id="ARBA00023118"/>
    </source>
</evidence>
<evidence type="ECO:0000256" key="2">
    <source>
        <dbReference type="ARBA" id="ARBA00006680"/>
    </source>
</evidence>
<protein>
    <recommendedName>
        <fullName evidence="3">CRISPR system Cms protein Csm5</fullName>
    </recommendedName>
    <alternativeName>
        <fullName evidence="6">CRISPR type III A-associated protein Csm5</fullName>
    </alternativeName>
</protein>
<feature type="domain" description="CRISPR type III-associated protein" evidence="7">
    <location>
        <begin position="5"/>
        <end position="209"/>
    </location>
</feature>
<sequence length="367" mass="41956">MSQITIKTLTSVHIGSGETFQYGNDFVRGKDADGDSIIGIVDPKQVLALIGEKNLDAWVTAIDGGRSTDQIVKQYAPSAKLEQYSRRIILSWANEIKPTDTLKEYIHDGLGRPYIPGSSIKGAIRTAVLASCCKERDDLEQYARNKSAAKIIEQKFFGKDVHSDVFRFLHVGDAFFGKNYEAAVRMVNINEREKAGFWDMTKSQLLEVLSPDDEAIFELRLKTELYERAKVATALLPECMHTLPELFQTINQYTKNLIKQEISYWMERQDKDDSGKVDDYLERMRQLLAEVEQCQPDKECVLRVGAGSGWRFITGAWTENWRTFETTVVPAARRNNQRYTQFHFPKTRRVDEECDVLGFVKLSILTE</sequence>
<reference evidence="8 9" key="1">
    <citation type="submission" date="2019-04" db="EMBL/GenBank/DDBJ databases">
        <title>Microbes associate with the intestines of laboratory mice.</title>
        <authorList>
            <person name="Navarre W."/>
            <person name="Wong E."/>
            <person name="Huang K."/>
            <person name="Tropini C."/>
            <person name="Ng K."/>
            <person name="Yu B."/>
        </authorList>
    </citation>
    <scope>NUCLEOTIDE SEQUENCE [LARGE SCALE GENOMIC DNA]</scope>
    <source>
        <strain evidence="8 9">NM70_E10</strain>
    </source>
</reference>
<dbReference type="RefSeq" id="WP_136014021.1">
    <property type="nucleotide sequence ID" value="NZ_CAJTBC010000024.1"/>
</dbReference>
<gene>
    <name evidence="8" type="primary">csm5</name>
    <name evidence="8" type="ORF">E5356_07480</name>
</gene>
<keyword evidence="9" id="KW-1185">Reference proteome</keyword>
<dbReference type="InterPro" id="IPR010173">
    <property type="entry name" value="CRISPR-assoc_Csm5"/>
</dbReference>
<comment type="similarity">
    <text evidence="2">Belongs to the CRISPR-associated Csm5 family.</text>
</comment>
<accession>A0A4S2AWZ7</accession>
<organism evidence="8 9">
    <name type="scientific">Bacteroides acidifaciens</name>
    <dbReference type="NCBI Taxonomy" id="85831"/>
    <lineage>
        <taxon>Bacteria</taxon>
        <taxon>Pseudomonadati</taxon>
        <taxon>Bacteroidota</taxon>
        <taxon>Bacteroidia</taxon>
        <taxon>Bacteroidales</taxon>
        <taxon>Bacteroidaceae</taxon>
        <taxon>Bacteroides</taxon>
    </lineage>
</organism>
<dbReference type="GO" id="GO:0003723">
    <property type="term" value="F:RNA binding"/>
    <property type="evidence" value="ECO:0007669"/>
    <property type="project" value="UniProtKB-KW"/>
</dbReference>
<dbReference type="NCBIfam" id="TIGR01899">
    <property type="entry name" value="cas_TM1807_csm5"/>
    <property type="match status" value="1"/>
</dbReference>
<name>A0A4S2AWZ7_9BACE</name>
<dbReference type="InterPro" id="IPR005537">
    <property type="entry name" value="RAMP_III_fam"/>
</dbReference>
<keyword evidence="5" id="KW-0051">Antiviral defense</keyword>
<dbReference type="Proteomes" id="UP000305751">
    <property type="component" value="Unassembled WGS sequence"/>
</dbReference>
<dbReference type="AlphaFoldDB" id="A0A4S2AWZ7"/>
<keyword evidence="4" id="KW-0694">RNA-binding</keyword>
<dbReference type="GO" id="GO:0051607">
    <property type="term" value="P:defense response to virus"/>
    <property type="evidence" value="ECO:0007669"/>
    <property type="project" value="UniProtKB-KW"/>
</dbReference>
<comment type="function">
    <text evidence="1">This subunit might be involved in maturation of a crRNA intermediate to its mature form.</text>
</comment>
<dbReference type="Pfam" id="PF03787">
    <property type="entry name" value="RAMPs"/>
    <property type="match status" value="1"/>
</dbReference>